<accession>A0A382ZNF0</accession>
<dbReference type="EMBL" id="UINC01185221">
    <property type="protein sequence ID" value="SVD96820.1"/>
    <property type="molecule type" value="Genomic_DNA"/>
</dbReference>
<dbReference type="AlphaFoldDB" id="A0A382ZNF0"/>
<feature type="non-terminal residue" evidence="1">
    <location>
        <position position="44"/>
    </location>
</feature>
<name>A0A382ZNF0_9ZZZZ</name>
<sequence length="44" mass="4673">MSNRVFAGVLTLCLSLLISSTLAAGQSTLQTPWGHPDLQGTWSN</sequence>
<reference evidence="1" key="1">
    <citation type="submission" date="2018-05" db="EMBL/GenBank/DDBJ databases">
        <authorList>
            <person name="Lanie J.A."/>
            <person name="Ng W.-L."/>
            <person name="Kazmierczak K.M."/>
            <person name="Andrzejewski T.M."/>
            <person name="Davidsen T.M."/>
            <person name="Wayne K.J."/>
            <person name="Tettelin H."/>
            <person name="Glass J.I."/>
            <person name="Rusch D."/>
            <person name="Podicherti R."/>
            <person name="Tsui H.-C.T."/>
            <person name="Winkler M.E."/>
        </authorList>
    </citation>
    <scope>NUCLEOTIDE SEQUENCE</scope>
</reference>
<proteinExistence type="predicted"/>
<organism evidence="1">
    <name type="scientific">marine metagenome</name>
    <dbReference type="NCBI Taxonomy" id="408172"/>
    <lineage>
        <taxon>unclassified sequences</taxon>
        <taxon>metagenomes</taxon>
        <taxon>ecological metagenomes</taxon>
    </lineage>
</organism>
<evidence type="ECO:0000313" key="1">
    <source>
        <dbReference type="EMBL" id="SVD96820.1"/>
    </source>
</evidence>
<gene>
    <name evidence="1" type="ORF">METZ01_LOCUS449674</name>
</gene>
<protein>
    <submittedName>
        <fullName evidence="1">Uncharacterized protein</fullName>
    </submittedName>
</protein>